<proteinExistence type="predicted"/>
<keyword evidence="1" id="KW-0812">Transmembrane</keyword>
<dbReference type="EMBL" id="JALJOS010000022">
    <property type="protein sequence ID" value="KAK9825994.1"/>
    <property type="molecule type" value="Genomic_DNA"/>
</dbReference>
<feature type="transmembrane region" description="Helical" evidence="1">
    <location>
        <begin position="86"/>
        <end position="109"/>
    </location>
</feature>
<feature type="transmembrane region" description="Helical" evidence="1">
    <location>
        <begin position="152"/>
        <end position="173"/>
    </location>
</feature>
<dbReference type="Proteomes" id="UP001438707">
    <property type="component" value="Unassembled WGS sequence"/>
</dbReference>
<reference evidence="2 3" key="1">
    <citation type="journal article" date="2024" name="Nat. Commun.">
        <title>Phylogenomics reveals the evolutionary origins of lichenization in chlorophyte algae.</title>
        <authorList>
            <person name="Puginier C."/>
            <person name="Libourel C."/>
            <person name="Otte J."/>
            <person name="Skaloud P."/>
            <person name="Haon M."/>
            <person name="Grisel S."/>
            <person name="Petersen M."/>
            <person name="Berrin J.G."/>
            <person name="Delaux P.M."/>
            <person name="Dal Grande F."/>
            <person name="Keller J."/>
        </authorList>
    </citation>
    <scope>NUCLEOTIDE SEQUENCE [LARGE SCALE GENOMIC DNA]</scope>
    <source>
        <strain evidence="2 3">SAG 2145</strain>
    </source>
</reference>
<feature type="transmembrane region" description="Helical" evidence="1">
    <location>
        <begin position="179"/>
        <end position="200"/>
    </location>
</feature>
<evidence type="ECO:0000313" key="2">
    <source>
        <dbReference type="EMBL" id="KAK9825994.1"/>
    </source>
</evidence>
<dbReference type="AlphaFoldDB" id="A0AAW1QWT2"/>
<sequence length="205" mass="21695">MYLQSALSPQVVPARSSSQRSPHLLAFPHANPVLRRHTVTGLPARPGHGWVQVDRSQARCLRVQASESATSVSWREKLNSKPAARASILTGLYITMVGLALAAAPYKVFGLLFDTSTVARGWIQVGGILAVLYGIYYLGAGIGDCLDMGAKGFYMSTILGRVVLSLSFAWLAGAKAVPQGILILAAVNLLGAVGMTRALLPHTAS</sequence>
<comment type="caution">
    <text evidence="2">The sequence shown here is derived from an EMBL/GenBank/DDBJ whole genome shotgun (WGS) entry which is preliminary data.</text>
</comment>
<evidence type="ECO:0000313" key="3">
    <source>
        <dbReference type="Proteomes" id="UP001438707"/>
    </source>
</evidence>
<keyword evidence="1" id="KW-1133">Transmembrane helix</keyword>
<keyword evidence="3" id="KW-1185">Reference proteome</keyword>
<gene>
    <name evidence="2" type="ORF">WJX74_003810</name>
</gene>
<organism evidence="2 3">
    <name type="scientific">Apatococcus lobatus</name>
    <dbReference type="NCBI Taxonomy" id="904363"/>
    <lineage>
        <taxon>Eukaryota</taxon>
        <taxon>Viridiplantae</taxon>
        <taxon>Chlorophyta</taxon>
        <taxon>core chlorophytes</taxon>
        <taxon>Trebouxiophyceae</taxon>
        <taxon>Chlorellales</taxon>
        <taxon>Chlorellaceae</taxon>
        <taxon>Apatococcus</taxon>
    </lineage>
</organism>
<protein>
    <submittedName>
        <fullName evidence="2">Uncharacterized protein</fullName>
    </submittedName>
</protein>
<evidence type="ECO:0000256" key="1">
    <source>
        <dbReference type="SAM" id="Phobius"/>
    </source>
</evidence>
<name>A0AAW1QWT2_9CHLO</name>
<accession>A0AAW1QWT2</accession>
<keyword evidence="1" id="KW-0472">Membrane</keyword>
<feature type="transmembrane region" description="Helical" evidence="1">
    <location>
        <begin position="121"/>
        <end position="140"/>
    </location>
</feature>